<dbReference type="RefSeq" id="WP_105332031.1">
    <property type="nucleotide sequence ID" value="NZ_PUHY01000013.1"/>
</dbReference>
<name>A0A2S8FFM5_9BACT</name>
<dbReference type="Proteomes" id="UP000238322">
    <property type="component" value="Unassembled WGS sequence"/>
</dbReference>
<feature type="domain" description="DUF11" evidence="2">
    <location>
        <begin position="589"/>
        <end position="660"/>
    </location>
</feature>
<dbReference type="InterPro" id="IPR051172">
    <property type="entry name" value="Chlamydia_OmcB"/>
</dbReference>
<organism evidence="3 4">
    <name type="scientific">Blastopirellula marina</name>
    <dbReference type="NCBI Taxonomy" id="124"/>
    <lineage>
        <taxon>Bacteria</taxon>
        <taxon>Pseudomonadati</taxon>
        <taxon>Planctomycetota</taxon>
        <taxon>Planctomycetia</taxon>
        <taxon>Pirellulales</taxon>
        <taxon>Pirellulaceae</taxon>
        <taxon>Blastopirellula</taxon>
    </lineage>
</organism>
<protein>
    <recommendedName>
        <fullName evidence="2">DUF11 domain-containing protein</fullName>
    </recommendedName>
</protein>
<dbReference type="NCBIfam" id="TIGR01451">
    <property type="entry name" value="B_ant_repeat"/>
    <property type="match status" value="2"/>
</dbReference>
<dbReference type="PANTHER" id="PTHR34819">
    <property type="entry name" value="LARGE CYSTEINE-RICH PERIPLASMIC PROTEIN OMCB"/>
    <property type="match status" value="1"/>
</dbReference>
<accession>A0A2S8FFM5</accession>
<gene>
    <name evidence="3" type="ORF">C5Y83_22400</name>
</gene>
<feature type="region of interest" description="Disordered" evidence="1">
    <location>
        <begin position="691"/>
        <end position="721"/>
    </location>
</feature>
<proteinExistence type="predicted"/>
<dbReference type="InterPro" id="IPR001434">
    <property type="entry name" value="OmcB-like_DUF11"/>
</dbReference>
<dbReference type="AlphaFoldDB" id="A0A2S8FFM5"/>
<dbReference type="PROSITE" id="PS51257">
    <property type="entry name" value="PROKAR_LIPOPROTEIN"/>
    <property type="match status" value="1"/>
</dbReference>
<evidence type="ECO:0000313" key="4">
    <source>
        <dbReference type="Proteomes" id="UP000238322"/>
    </source>
</evidence>
<evidence type="ECO:0000259" key="2">
    <source>
        <dbReference type="Pfam" id="PF01345"/>
    </source>
</evidence>
<dbReference type="InterPro" id="IPR013783">
    <property type="entry name" value="Ig-like_fold"/>
</dbReference>
<dbReference type="InterPro" id="IPR047589">
    <property type="entry name" value="DUF11_rpt"/>
</dbReference>
<evidence type="ECO:0000313" key="3">
    <source>
        <dbReference type="EMBL" id="PQO30956.1"/>
    </source>
</evidence>
<feature type="domain" description="DUF11" evidence="2">
    <location>
        <begin position="475"/>
        <end position="557"/>
    </location>
</feature>
<dbReference type="PANTHER" id="PTHR34819:SF3">
    <property type="entry name" value="CELL SURFACE PROTEIN"/>
    <property type="match status" value="1"/>
</dbReference>
<dbReference type="EMBL" id="PUHY01000013">
    <property type="protein sequence ID" value="PQO30956.1"/>
    <property type="molecule type" value="Genomic_DNA"/>
</dbReference>
<feature type="domain" description="DUF11" evidence="2">
    <location>
        <begin position="355"/>
        <end position="449"/>
    </location>
</feature>
<evidence type="ECO:0000256" key="1">
    <source>
        <dbReference type="SAM" id="MobiDB-lite"/>
    </source>
</evidence>
<sequence length="843" mass="91087">MRWSSSTKRLLLLSTLWIAFVGSGCAPLRVPRIDPTGRHIFARDAEPVECNLGCFNQQPAFQQPPPLSPCPAPGVTPLTPLPEPPKDVADPQALQLSPSRVVAPVGTEVVLVAGLNRKRHLHEAGRPVNWILSRESVGYITEVGKDYNYFDLVSNRDYGVQGPDFATSSTLLCDKTIDRGTELPGDDVRVLRGQTWMSVSSASPGVSRVTALAPTFENWPARQQTATIYWVDAQWQFPNSTVVPAGDKAVLSTTVLRQTNRQPVSDWEVQYEILDGPASAFLVNGQPAEQGAGIKTRTDSNGFATVELVPLTQQAGTAQIRVTIIQPNLDPQSNAENLTLGSGVTTVTWSAPQLAVDMTGPQVAEYGAQAVYNINVQNGGDVAARNTEVSCALPAGLQYESSVPAAQQIGNQLVWTIGDLEARGFRQISITTRVQQSGVIRNCAVATAAAGLRSEDCVETQINVDAIQLFMEGPETVIVGEPVVYNITVRNTGDQPLVGLRLEDVFDNGLSHPMAENGRIINDQLGSLAIGQERTIQLELQTQVPGRFHHTLTVSAQGVAGKSKTAWVTVSPPPPEPTFTLELRSVEREVVGQTVLFRARLYNNGPSPLTNVRVEESIDPEFQILGRTDPAIDEQNRVIWSFPRILPNQEAILEVQCSASRPVPRACNIVRATCDEGITREAEKCLEIVAPMTPAPEPPPTVGQGTPSGQGSPGGQGNAQVTGDLEVSLTDLSDGVRTGSTVKYVLAIKNNRNVDDENLQVTLHLSEGMNLTNLTGPITQQPRLSADRLTVQVQPIQYVKPGEVIRFNLEVQMSTAGRKVIRADVQTKRLPQGVSGEADTTVY</sequence>
<dbReference type="Pfam" id="PF01345">
    <property type="entry name" value="DUF11"/>
    <property type="match status" value="3"/>
</dbReference>
<dbReference type="OrthoDB" id="282600at2"/>
<feature type="compositionally biased region" description="Gly residues" evidence="1">
    <location>
        <begin position="706"/>
        <end position="717"/>
    </location>
</feature>
<dbReference type="Gene3D" id="2.60.40.10">
    <property type="entry name" value="Immunoglobulins"/>
    <property type="match status" value="1"/>
</dbReference>
<reference evidence="3 4" key="1">
    <citation type="submission" date="2018-02" db="EMBL/GenBank/DDBJ databases">
        <title>Comparative genomes isolates from brazilian mangrove.</title>
        <authorList>
            <person name="Araujo J.E."/>
            <person name="Taketani R.G."/>
            <person name="Silva M.C.P."/>
            <person name="Loureco M.V."/>
            <person name="Andreote F.D."/>
        </authorList>
    </citation>
    <scope>NUCLEOTIDE SEQUENCE [LARGE SCALE GENOMIC DNA]</scope>
    <source>
        <strain evidence="3 4">Hex-1 MGV</strain>
    </source>
</reference>
<comment type="caution">
    <text evidence="3">The sequence shown here is derived from an EMBL/GenBank/DDBJ whole genome shotgun (WGS) entry which is preliminary data.</text>
</comment>